<accession>A0ABP7FIX8</accession>
<name>A0ABP7FIX8_9ACTN</name>
<organism evidence="9 10">
    <name type="scientific">Streptomyces tremellae</name>
    <dbReference type="NCBI Taxonomy" id="1124239"/>
    <lineage>
        <taxon>Bacteria</taxon>
        <taxon>Bacillati</taxon>
        <taxon>Actinomycetota</taxon>
        <taxon>Actinomycetes</taxon>
        <taxon>Kitasatosporales</taxon>
        <taxon>Streptomycetaceae</taxon>
        <taxon>Streptomyces</taxon>
    </lineage>
</organism>
<proteinExistence type="inferred from homology"/>
<keyword evidence="3" id="KW-0805">Transcription regulation</keyword>
<reference evidence="10" key="1">
    <citation type="journal article" date="2019" name="Int. J. Syst. Evol. Microbiol.">
        <title>The Global Catalogue of Microorganisms (GCM) 10K type strain sequencing project: providing services to taxonomists for standard genome sequencing and annotation.</title>
        <authorList>
            <consortium name="The Broad Institute Genomics Platform"/>
            <consortium name="The Broad Institute Genome Sequencing Center for Infectious Disease"/>
            <person name="Wu L."/>
            <person name="Ma J."/>
        </authorList>
    </citation>
    <scope>NUCLEOTIDE SEQUENCE [LARGE SCALE GENOMIC DNA]</scope>
    <source>
        <strain evidence="10">JCM 30846</strain>
    </source>
</reference>
<dbReference type="Gene3D" id="1.10.1740.10">
    <property type="match status" value="1"/>
</dbReference>
<dbReference type="NCBIfam" id="TIGR02937">
    <property type="entry name" value="sigma70-ECF"/>
    <property type="match status" value="1"/>
</dbReference>
<dbReference type="SUPFAM" id="SSF88946">
    <property type="entry name" value="Sigma2 domain of RNA polymerase sigma factors"/>
    <property type="match status" value="1"/>
</dbReference>
<dbReference type="SUPFAM" id="SSF54427">
    <property type="entry name" value="NTF2-like"/>
    <property type="match status" value="1"/>
</dbReference>
<dbReference type="PANTHER" id="PTHR30173">
    <property type="entry name" value="SIGMA 19 FACTOR"/>
    <property type="match status" value="1"/>
</dbReference>
<evidence type="ECO:0000256" key="4">
    <source>
        <dbReference type="ARBA" id="ARBA00023082"/>
    </source>
</evidence>
<dbReference type="InterPro" id="IPR032710">
    <property type="entry name" value="NTF2-like_dom_sf"/>
</dbReference>
<evidence type="ECO:0000256" key="1">
    <source>
        <dbReference type="ARBA" id="ARBA00010641"/>
    </source>
</evidence>
<dbReference type="InterPro" id="IPR013325">
    <property type="entry name" value="RNA_pol_sigma_r2"/>
</dbReference>
<dbReference type="NCBIfam" id="NF007214">
    <property type="entry name" value="PRK09636.1"/>
    <property type="match status" value="1"/>
</dbReference>
<comment type="caution">
    <text evidence="9">The sequence shown here is derived from an EMBL/GenBank/DDBJ whole genome shotgun (WGS) entry which is preliminary data.</text>
</comment>
<evidence type="ECO:0000256" key="6">
    <source>
        <dbReference type="SAM" id="MobiDB-lite"/>
    </source>
</evidence>
<evidence type="ECO:0000256" key="2">
    <source>
        <dbReference type="ARBA" id="ARBA00011344"/>
    </source>
</evidence>
<comment type="subunit">
    <text evidence="2">Interacts transiently with the RNA polymerase catalytic core formed by RpoA, RpoB, RpoC and RpoZ (2 alpha, 1 beta, 1 beta' and 1 omega subunit) to form the RNA polymerase holoenzyme that can initiate transcription.</text>
</comment>
<dbReference type="InterPro" id="IPR052704">
    <property type="entry name" value="ECF_Sigma-70_Domain"/>
</dbReference>
<dbReference type="Proteomes" id="UP001499884">
    <property type="component" value="Unassembled WGS sequence"/>
</dbReference>
<dbReference type="SUPFAM" id="SSF88659">
    <property type="entry name" value="Sigma3 and sigma4 domains of RNA polymerase sigma factors"/>
    <property type="match status" value="1"/>
</dbReference>
<evidence type="ECO:0000256" key="5">
    <source>
        <dbReference type="ARBA" id="ARBA00023163"/>
    </source>
</evidence>
<dbReference type="Pfam" id="PF08281">
    <property type="entry name" value="Sigma70_r4_2"/>
    <property type="match status" value="1"/>
</dbReference>
<evidence type="ECO:0000313" key="9">
    <source>
        <dbReference type="EMBL" id="GAA3740748.1"/>
    </source>
</evidence>
<dbReference type="Gene3D" id="3.10.450.50">
    <property type="match status" value="1"/>
</dbReference>
<dbReference type="InterPro" id="IPR036388">
    <property type="entry name" value="WH-like_DNA-bd_sf"/>
</dbReference>
<dbReference type="PANTHER" id="PTHR30173:SF43">
    <property type="entry name" value="ECF RNA POLYMERASE SIGMA FACTOR SIGI-RELATED"/>
    <property type="match status" value="1"/>
</dbReference>
<dbReference type="InterPro" id="IPR013324">
    <property type="entry name" value="RNA_pol_sigma_r3/r4-like"/>
</dbReference>
<gene>
    <name evidence="9" type="ORF">GCM10023082_42260</name>
</gene>
<dbReference type="Pfam" id="PF04542">
    <property type="entry name" value="Sigma70_r2"/>
    <property type="match status" value="1"/>
</dbReference>
<feature type="domain" description="RNA polymerase sigma-70 region 2" evidence="7">
    <location>
        <begin position="7"/>
        <end position="70"/>
    </location>
</feature>
<dbReference type="InterPro" id="IPR013249">
    <property type="entry name" value="RNA_pol_sigma70_r4_t2"/>
</dbReference>
<dbReference type="RefSeq" id="WP_345649751.1">
    <property type="nucleotide sequence ID" value="NZ_BAABEP010000031.1"/>
</dbReference>
<dbReference type="InterPro" id="IPR007627">
    <property type="entry name" value="RNA_pol_sigma70_r2"/>
</dbReference>
<keyword evidence="4" id="KW-0731">Sigma factor</keyword>
<feature type="region of interest" description="Disordered" evidence="6">
    <location>
        <begin position="281"/>
        <end position="304"/>
    </location>
</feature>
<comment type="similarity">
    <text evidence="1">Belongs to the sigma-70 factor family. ECF subfamily.</text>
</comment>
<protein>
    <submittedName>
        <fullName evidence="9">Sigma-70 family RNA polymerase sigma factor</fullName>
    </submittedName>
</protein>
<dbReference type="Gene3D" id="1.10.10.10">
    <property type="entry name" value="Winged helix-like DNA-binding domain superfamily/Winged helix DNA-binding domain"/>
    <property type="match status" value="1"/>
</dbReference>
<dbReference type="InterPro" id="IPR014284">
    <property type="entry name" value="RNA_pol_sigma-70_dom"/>
</dbReference>
<feature type="domain" description="RNA polymerase sigma factor 70 region 4 type 2" evidence="8">
    <location>
        <begin position="108"/>
        <end position="154"/>
    </location>
</feature>
<keyword evidence="10" id="KW-1185">Reference proteome</keyword>
<evidence type="ECO:0000256" key="3">
    <source>
        <dbReference type="ARBA" id="ARBA00023015"/>
    </source>
</evidence>
<sequence>MAEPAVFERERERLWSIAYRITGSVADADDAVQDAWLRWQRLPDGEAHTPRAYLTTVVSRICYDQLTSARARREAYVGTWLPEPLVTEPGPEERAALDESVGTAMLFVLERLTPAERTAFILHDVFSVPFAEIAEAVGRSADAVRQLASRGRRRVRDEAPRTTVDRDESRRAVDAFLTAAMAGDFDALLEVLDPDAVLRSDGGGKVVAARLPVIGGEKVATFMTRVLRGYEPDRMRLVPRDVNGAPGALLYDITTGPLAVYSFTVGEGRIRTVHGVLNPDKLRHVPTPRTPEPAYALTAPRPRP</sequence>
<keyword evidence="5" id="KW-0804">Transcription</keyword>
<evidence type="ECO:0000259" key="8">
    <source>
        <dbReference type="Pfam" id="PF08281"/>
    </source>
</evidence>
<dbReference type="EMBL" id="BAABEP010000031">
    <property type="protein sequence ID" value="GAA3740748.1"/>
    <property type="molecule type" value="Genomic_DNA"/>
</dbReference>
<evidence type="ECO:0000259" key="7">
    <source>
        <dbReference type="Pfam" id="PF04542"/>
    </source>
</evidence>
<evidence type="ECO:0000313" key="10">
    <source>
        <dbReference type="Proteomes" id="UP001499884"/>
    </source>
</evidence>